<feature type="signal peptide" evidence="1">
    <location>
        <begin position="1"/>
        <end position="16"/>
    </location>
</feature>
<sequence>MLIYAALLVLLTPSWGALTPRELTDAQKEKVILLTTWGFLNMCPEGSGAKELLEKLSTDEFPGQLESDKWNVMGVLIQGIQENQNASLDYLQLPTEDKLKYILYGFIMSMCGAAQEIVGEVQMLEAGITPSN</sequence>
<evidence type="ECO:0000256" key="1">
    <source>
        <dbReference type="SAM" id="SignalP"/>
    </source>
</evidence>
<name>A0A2C9L5H5_BIOGL</name>
<dbReference type="Proteomes" id="UP000076420">
    <property type="component" value="Unassembled WGS sequence"/>
</dbReference>
<dbReference type="AlphaFoldDB" id="A0A2C9L5H5"/>
<feature type="chain" id="PRO_5013379184" evidence="1">
    <location>
        <begin position="17"/>
        <end position="132"/>
    </location>
</feature>
<reference evidence="2" key="1">
    <citation type="submission" date="2020-05" db="UniProtKB">
        <authorList>
            <consortium name="EnsemblMetazoa"/>
        </authorList>
    </citation>
    <scope>IDENTIFICATION</scope>
    <source>
        <strain evidence="2">BB02</strain>
    </source>
</reference>
<gene>
    <name evidence="2" type="primary">106050253</name>
</gene>
<dbReference type="VEuPathDB" id="VectorBase:BGLAX_042115"/>
<dbReference type="OrthoDB" id="10288854at2759"/>
<dbReference type="VEuPathDB" id="VectorBase:BGLB027254"/>
<dbReference type="KEGG" id="bgt:106050253"/>
<protein>
    <submittedName>
        <fullName evidence="2">Uncharacterized protein</fullName>
    </submittedName>
</protein>
<keyword evidence="1" id="KW-0732">Signal</keyword>
<accession>A0A2C9L5H5</accession>
<organism evidence="2 3">
    <name type="scientific">Biomphalaria glabrata</name>
    <name type="common">Bloodfluke planorb</name>
    <name type="synonym">Freshwater snail</name>
    <dbReference type="NCBI Taxonomy" id="6526"/>
    <lineage>
        <taxon>Eukaryota</taxon>
        <taxon>Metazoa</taxon>
        <taxon>Spiralia</taxon>
        <taxon>Lophotrochozoa</taxon>
        <taxon>Mollusca</taxon>
        <taxon>Gastropoda</taxon>
        <taxon>Heterobranchia</taxon>
        <taxon>Euthyneura</taxon>
        <taxon>Panpulmonata</taxon>
        <taxon>Hygrophila</taxon>
        <taxon>Lymnaeoidea</taxon>
        <taxon>Planorbidae</taxon>
        <taxon>Biomphalaria</taxon>
    </lineage>
</organism>
<evidence type="ECO:0000313" key="3">
    <source>
        <dbReference type="Proteomes" id="UP000076420"/>
    </source>
</evidence>
<evidence type="ECO:0000313" key="2">
    <source>
        <dbReference type="EnsemblMetazoa" id="BGLB027254-PA"/>
    </source>
</evidence>
<proteinExistence type="predicted"/>
<dbReference type="EnsemblMetazoa" id="BGLB027254-RA">
    <property type="protein sequence ID" value="BGLB027254-PA"/>
    <property type="gene ID" value="BGLB027254"/>
</dbReference>